<comment type="catalytic activity">
    <reaction evidence="7">
        <text>[thioredoxin]-dithiol + NADP(+) = [thioredoxin]-disulfide + NADPH + H(+)</text>
        <dbReference type="Rhea" id="RHEA:20345"/>
        <dbReference type="Rhea" id="RHEA-COMP:10698"/>
        <dbReference type="Rhea" id="RHEA-COMP:10700"/>
        <dbReference type="ChEBI" id="CHEBI:15378"/>
        <dbReference type="ChEBI" id="CHEBI:29950"/>
        <dbReference type="ChEBI" id="CHEBI:50058"/>
        <dbReference type="ChEBI" id="CHEBI:57783"/>
        <dbReference type="ChEBI" id="CHEBI:58349"/>
        <dbReference type="EC" id="1.8.1.9"/>
    </reaction>
</comment>
<evidence type="ECO:0000256" key="6">
    <source>
        <dbReference type="ARBA" id="ARBA00023284"/>
    </source>
</evidence>
<evidence type="ECO:0000256" key="1">
    <source>
        <dbReference type="ARBA" id="ARBA00009333"/>
    </source>
</evidence>
<name>A0A7C1B1A6_9BACT</name>
<evidence type="ECO:0000256" key="8">
    <source>
        <dbReference type="RuleBase" id="RU003881"/>
    </source>
</evidence>
<dbReference type="InterPro" id="IPR008255">
    <property type="entry name" value="Pyr_nucl-diS_OxRdtase_2_AS"/>
</dbReference>
<evidence type="ECO:0000259" key="9">
    <source>
        <dbReference type="Pfam" id="PF07992"/>
    </source>
</evidence>
<dbReference type="EMBL" id="DQZW01000142">
    <property type="protein sequence ID" value="HDL89861.1"/>
    <property type="molecule type" value="Genomic_DNA"/>
</dbReference>
<evidence type="ECO:0000256" key="2">
    <source>
        <dbReference type="ARBA" id="ARBA00022630"/>
    </source>
</evidence>
<dbReference type="GO" id="GO:0005737">
    <property type="term" value="C:cytoplasm"/>
    <property type="evidence" value="ECO:0007669"/>
    <property type="project" value="InterPro"/>
</dbReference>
<keyword evidence="6 7" id="KW-0676">Redox-active center</keyword>
<dbReference type="InterPro" id="IPR023753">
    <property type="entry name" value="FAD/NAD-binding_dom"/>
</dbReference>
<comment type="cofactor">
    <cofactor evidence="8">
        <name>FAD</name>
        <dbReference type="ChEBI" id="CHEBI:57692"/>
    </cofactor>
    <text evidence="8">Binds 1 FAD per subunit.</text>
</comment>
<organism evidence="10">
    <name type="scientific">Thermodesulforhabdus norvegica</name>
    <dbReference type="NCBI Taxonomy" id="39841"/>
    <lineage>
        <taxon>Bacteria</taxon>
        <taxon>Pseudomonadati</taxon>
        <taxon>Thermodesulfobacteriota</taxon>
        <taxon>Syntrophobacteria</taxon>
        <taxon>Syntrophobacterales</taxon>
        <taxon>Thermodesulforhabdaceae</taxon>
        <taxon>Thermodesulforhabdus</taxon>
    </lineage>
</organism>
<sequence>MVKTSNFDLYDTIIIGSGPAGCSAGIYARRAKLRTLLIERFAPGGKLLNYERVENYPGFPEPIAAFELAKRFNDHVDAFGVERLSAEVQQLDVSGPVKRVITSEATLETKTIIIASGAAPKTLGVSGEREFEGRGVSYCAVCDAPFFRDQDVAVVGGGDAAVEEAMYLTRFANRVYLIHRRDKLRAAQDLQDRLLNNDKVDVIWNTVVQEIHGGEAGVEGLKLYNKKDDREFNLSVQGIFVFVGFSPNTHFVPAAIGTDEKGFVITNENMETSVMGVYAAGDVRSKNLRQIVTATSDGAIAAVSAHRYIDENSRLWS</sequence>
<keyword evidence="2 7" id="KW-0285">Flavoprotein</keyword>
<dbReference type="EC" id="1.8.1.9" evidence="7"/>
<feature type="domain" description="FAD/NAD(P)-binding" evidence="9">
    <location>
        <begin position="10"/>
        <end position="298"/>
    </location>
</feature>
<dbReference type="SUPFAM" id="SSF51905">
    <property type="entry name" value="FAD/NAD(P)-binding domain"/>
    <property type="match status" value="1"/>
</dbReference>
<evidence type="ECO:0000313" key="10">
    <source>
        <dbReference type="EMBL" id="HDL89861.1"/>
    </source>
</evidence>
<comment type="subunit">
    <text evidence="7">Homodimer.</text>
</comment>
<evidence type="ECO:0000256" key="7">
    <source>
        <dbReference type="RuleBase" id="RU003880"/>
    </source>
</evidence>
<keyword evidence="4 7" id="KW-0560">Oxidoreductase</keyword>
<dbReference type="InterPro" id="IPR050097">
    <property type="entry name" value="Ferredoxin-NADP_redctase_2"/>
</dbReference>
<evidence type="ECO:0000256" key="4">
    <source>
        <dbReference type="ARBA" id="ARBA00023002"/>
    </source>
</evidence>
<comment type="similarity">
    <text evidence="1 7">Belongs to the class-II pyridine nucleotide-disulfide oxidoreductase family.</text>
</comment>
<dbReference type="Gene3D" id="3.50.50.60">
    <property type="entry name" value="FAD/NAD(P)-binding domain"/>
    <property type="match status" value="2"/>
</dbReference>
<keyword evidence="8" id="KW-0521">NADP</keyword>
<dbReference type="InterPro" id="IPR005982">
    <property type="entry name" value="Thioredox_Rdtase"/>
</dbReference>
<dbReference type="GO" id="GO:0004791">
    <property type="term" value="F:thioredoxin-disulfide reductase (NADPH) activity"/>
    <property type="evidence" value="ECO:0007669"/>
    <property type="project" value="UniProtKB-UniRule"/>
</dbReference>
<accession>A0A7C1B1A6</accession>
<dbReference type="PRINTS" id="PR00469">
    <property type="entry name" value="PNDRDTASEII"/>
</dbReference>
<keyword evidence="3 7" id="KW-0274">FAD</keyword>
<comment type="caution">
    <text evidence="10">The sequence shown here is derived from an EMBL/GenBank/DDBJ whole genome shotgun (WGS) entry which is preliminary data.</text>
</comment>
<evidence type="ECO:0000256" key="5">
    <source>
        <dbReference type="ARBA" id="ARBA00023157"/>
    </source>
</evidence>
<dbReference type="Pfam" id="PF07992">
    <property type="entry name" value="Pyr_redox_2"/>
    <property type="match status" value="1"/>
</dbReference>
<dbReference type="GO" id="GO:0019430">
    <property type="term" value="P:removal of superoxide radicals"/>
    <property type="evidence" value="ECO:0007669"/>
    <property type="project" value="UniProtKB-UniRule"/>
</dbReference>
<proteinExistence type="inferred from homology"/>
<dbReference type="PANTHER" id="PTHR48105">
    <property type="entry name" value="THIOREDOXIN REDUCTASE 1-RELATED-RELATED"/>
    <property type="match status" value="1"/>
</dbReference>
<dbReference type="AlphaFoldDB" id="A0A7C1B1A6"/>
<protein>
    <recommendedName>
        <fullName evidence="7">Thioredoxin reductase</fullName>
        <ecNumber evidence="7">1.8.1.9</ecNumber>
    </recommendedName>
</protein>
<evidence type="ECO:0000256" key="3">
    <source>
        <dbReference type="ARBA" id="ARBA00022827"/>
    </source>
</evidence>
<dbReference type="Proteomes" id="UP000886355">
    <property type="component" value="Unassembled WGS sequence"/>
</dbReference>
<dbReference type="PROSITE" id="PS00573">
    <property type="entry name" value="PYRIDINE_REDOX_2"/>
    <property type="match status" value="1"/>
</dbReference>
<keyword evidence="5" id="KW-1015">Disulfide bond</keyword>
<dbReference type="NCBIfam" id="TIGR01292">
    <property type="entry name" value="TRX_reduct"/>
    <property type="match status" value="1"/>
</dbReference>
<reference evidence="10" key="1">
    <citation type="journal article" date="2020" name="mSystems">
        <title>Genome- and Community-Level Interaction Insights into Carbon Utilization and Element Cycling Functions of Hydrothermarchaeota in Hydrothermal Sediment.</title>
        <authorList>
            <person name="Zhou Z."/>
            <person name="Liu Y."/>
            <person name="Xu W."/>
            <person name="Pan J."/>
            <person name="Luo Z.H."/>
            <person name="Li M."/>
        </authorList>
    </citation>
    <scope>NUCLEOTIDE SEQUENCE [LARGE SCALE GENOMIC DNA]</scope>
    <source>
        <strain evidence="10">HyVt-19</strain>
    </source>
</reference>
<dbReference type="PRINTS" id="PR00368">
    <property type="entry name" value="FADPNR"/>
</dbReference>
<gene>
    <name evidence="10" type="primary">trxB</name>
    <name evidence="10" type="ORF">ENG14_03050</name>
</gene>
<dbReference type="InterPro" id="IPR036188">
    <property type="entry name" value="FAD/NAD-bd_sf"/>
</dbReference>